<dbReference type="Proteomes" id="UP000076400">
    <property type="component" value="Unassembled WGS sequence"/>
</dbReference>
<name>A0A154VW09_9PROT</name>
<dbReference type="InterPro" id="IPR028082">
    <property type="entry name" value="Peripla_BP_I"/>
</dbReference>
<evidence type="ECO:0000256" key="3">
    <source>
        <dbReference type="ARBA" id="ARBA00022729"/>
    </source>
</evidence>
<dbReference type="PANTHER" id="PTHR30483">
    <property type="entry name" value="LEUCINE-SPECIFIC-BINDING PROTEIN"/>
    <property type="match status" value="1"/>
</dbReference>
<keyword evidence="3" id="KW-0732">Signal</keyword>
<comment type="similarity">
    <text evidence="1">Belongs to the leucine-binding protein family.</text>
</comment>
<keyword evidence="7" id="KW-1185">Reference proteome</keyword>
<dbReference type="InterPro" id="IPR028081">
    <property type="entry name" value="Leu-bd"/>
</dbReference>
<dbReference type="InterPro" id="IPR006311">
    <property type="entry name" value="TAT_signal"/>
</dbReference>
<evidence type="ECO:0000256" key="4">
    <source>
        <dbReference type="ARBA" id="ARBA00022970"/>
    </source>
</evidence>
<protein>
    <submittedName>
        <fullName evidence="6">ABC transporter substrate-binding protein</fullName>
    </submittedName>
</protein>
<keyword evidence="2" id="KW-0813">Transport</keyword>
<evidence type="ECO:0000259" key="5">
    <source>
        <dbReference type="Pfam" id="PF13458"/>
    </source>
</evidence>
<dbReference type="Pfam" id="PF13458">
    <property type="entry name" value="Peripla_BP_6"/>
    <property type="match status" value="1"/>
</dbReference>
<comment type="caution">
    <text evidence="6">The sequence shown here is derived from an EMBL/GenBank/DDBJ whole genome shotgun (WGS) entry which is preliminary data.</text>
</comment>
<evidence type="ECO:0000256" key="1">
    <source>
        <dbReference type="ARBA" id="ARBA00010062"/>
    </source>
</evidence>
<dbReference type="PROSITE" id="PS51318">
    <property type="entry name" value="TAT"/>
    <property type="match status" value="1"/>
</dbReference>
<accession>A0A154VW09</accession>
<dbReference type="AlphaFoldDB" id="A0A154VW09"/>
<dbReference type="PANTHER" id="PTHR30483:SF37">
    <property type="entry name" value="ABC TRANSPORTER SUBSTRATE-BINDING PROTEIN"/>
    <property type="match status" value="1"/>
</dbReference>
<evidence type="ECO:0000313" key="7">
    <source>
        <dbReference type="Proteomes" id="UP000076400"/>
    </source>
</evidence>
<organism evidence="6 7">
    <name type="scientific">Oceanibaculum pacificum</name>
    <dbReference type="NCBI Taxonomy" id="580166"/>
    <lineage>
        <taxon>Bacteria</taxon>
        <taxon>Pseudomonadati</taxon>
        <taxon>Pseudomonadota</taxon>
        <taxon>Alphaproteobacteria</taxon>
        <taxon>Rhodospirillales</taxon>
        <taxon>Oceanibaculaceae</taxon>
        <taxon>Oceanibaculum</taxon>
    </lineage>
</organism>
<gene>
    <name evidence="6" type="ORF">AUP43_11515</name>
</gene>
<evidence type="ECO:0000313" key="6">
    <source>
        <dbReference type="EMBL" id="KZD05492.1"/>
    </source>
</evidence>
<dbReference type="SUPFAM" id="SSF53822">
    <property type="entry name" value="Periplasmic binding protein-like I"/>
    <property type="match status" value="1"/>
</dbReference>
<dbReference type="PRINTS" id="PR00337">
    <property type="entry name" value="LEUILEVALBP"/>
</dbReference>
<dbReference type="GO" id="GO:0006865">
    <property type="term" value="P:amino acid transport"/>
    <property type="evidence" value="ECO:0007669"/>
    <property type="project" value="UniProtKB-KW"/>
</dbReference>
<sequence length="426" mass="46373">MASKNSGVTRRKILKGAASAAAVGAFATTITGFPHIAGAQAKVIRIGMPTILSGRVAILGTSSRAAVQLAVQEFNAAGGVNGRTVELIDRDSKGRPDEAAKVTRDLINNDGCEIIIDGEASSGSFAVHEVIRDLSVLCLHTCSESSTLTADPKLHVKTAFRSARQGIHDAVAGGKYASAISKAKGLKKWMTCSPDYAYGRDNTAEFIEYAKVFDPNIEVVDQVWPKLFQPDYTENITKILQVRPQAMYSALWGGDLVAFIEQSNLYSLFNNITFFSGGLGDPPVLTAIKNLPAGLNTVYRYNRFFPNKPGNQAFAEGYNKIANQEPTNWSWQNRLACHFIFEALKRTNGKTDGAALAAEVKGMELDSPFAVESKITMRADDHTIIGYPAAWGVTTSKFPYVQDFTAPAWSEILQLESEWKKRKGYA</sequence>
<dbReference type="EMBL" id="LPXN01000129">
    <property type="protein sequence ID" value="KZD05492.1"/>
    <property type="molecule type" value="Genomic_DNA"/>
</dbReference>
<keyword evidence="4" id="KW-0029">Amino-acid transport</keyword>
<feature type="domain" description="Leucine-binding protein" evidence="5">
    <location>
        <begin position="44"/>
        <end position="385"/>
    </location>
</feature>
<evidence type="ECO:0000256" key="2">
    <source>
        <dbReference type="ARBA" id="ARBA00022448"/>
    </source>
</evidence>
<dbReference type="STRING" id="580166.AUP43_11515"/>
<dbReference type="CDD" id="cd06330">
    <property type="entry name" value="PBP1_As_SBP-like"/>
    <property type="match status" value="1"/>
</dbReference>
<reference evidence="6 7" key="1">
    <citation type="submission" date="2015-12" db="EMBL/GenBank/DDBJ databases">
        <title>Genome sequence of Oceanibaculum pacificum MCCC 1A02656.</title>
        <authorList>
            <person name="Lu L."/>
            <person name="Lai Q."/>
            <person name="Shao Z."/>
            <person name="Qian P."/>
        </authorList>
    </citation>
    <scope>NUCLEOTIDE SEQUENCE [LARGE SCALE GENOMIC DNA]</scope>
    <source>
        <strain evidence="6 7">MCCC 1A02656</strain>
    </source>
</reference>
<proteinExistence type="inferred from homology"/>
<dbReference type="OrthoDB" id="9783240at2"/>
<dbReference type="InterPro" id="IPR051010">
    <property type="entry name" value="BCAA_transport"/>
</dbReference>
<dbReference type="InterPro" id="IPR000709">
    <property type="entry name" value="Leu_Ile_Val-bd"/>
</dbReference>
<dbReference type="RefSeq" id="WP_067558054.1">
    <property type="nucleotide sequence ID" value="NZ_LPXN01000129.1"/>
</dbReference>
<dbReference type="Gene3D" id="3.40.50.2300">
    <property type="match status" value="2"/>
</dbReference>